<keyword evidence="1" id="KW-0560">Oxidoreductase</keyword>
<gene>
    <name evidence="2" type="ORF">LSTR_LSTR005427</name>
</gene>
<dbReference type="FunCoup" id="A0A482WWG8">
    <property type="interactions" value="365"/>
</dbReference>
<reference evidence="2 3" key="1">
    <citation type="journal article" date="2017" name="Gigascience">
        <title>Genome sequence of the small brown planthopper, Laodelphax striatellus.</title>
        <authorList>
            <person name="Zhu J."/>
            <person name="Jiang F."/>
            <person name="Wang X."/>
            <person name="Yang P."/>
            <person name="Bao Y."/>
            <person name="Zhao W."/>
            <person name="Wang W."/>
            <person name="Lu H."/>
            <person name="Wang Q."/>
            <person name="Cui N."/>
            <person name="Li J."/>
            <person name="Chen X."/>
            <person name="Luo L."/>
            <person name="Yu J."/>
            <person name="Kang L."/>
            <person name="Cui F."/>
        </authorList>
    </citation>
    <scope>NUCLEOTIDE SEQUENCE [LARGE SCALE GENOMIC DNA]</scope>
    <source>
        <strain evidence="2">Lst14</strain>
    </source>
</reference>
<dbReference type="Gene3D" id="3.40.50.720">
    <property type="entry name" value="NAD(P)-binding Rossmann-like Domain"/>
    <property type="match status" value="1"/>
</dbReference>
<dbReference type="Proteomes" id="UP000291343">
    <property type="component" value="Unassembled WGS sequence"/>
</dbReference>
<dbReference type="SMR" id="A0A482WWG8"/>
<name>A0A482WWG8_LAOST</name>
<sequence>MDLCRRGARVIMACRDLDKAEEAAKQIRGRLDNIENAGQISIKHIDLSSLASVRNCAQEILRDEPNIHLLINNAGVMMCPYQLTEDGYEYQFATNHLGHFLFTLLLLPRILNSAPARIVILSSLAHWFGSFNFDDINMEKNYHTLKAYARSKLSNVLFSNELAKKLKGVTVYSVHPGIVDTELDRHLDETIFAGTRAFVRSFQCLYMKTVKQGSQTTLYCALDEKTATETGLYYSDCEAALTSSKATDPKLAKKLWDVSLEMVHWDHNVDPFKKG</sequence>
<dbReference type="STRING" id="195883.A0A482WWG8"/>
<organism evidence="2 3">
    <name type="scientific">Laodelphax striatellus</name>
    <name type="common">Small brown planthopper</name>
    <name type="synonym">Delphax striatella</name>
    <dbReference type="NCBI Taxonomy" id="195883"/>
    <lineage>
        <taxon>Eukaryota</taxon>
        <taxon>Metazoa</taxon>
        <taxon>Ecdysozoa</taxon>
        <taxon>Arthropoda</taxon>
        <taxon>Hexapoda</taxon>
        <taxon>Insecta</taxon>
        <taxon>Pterygota</taxon>
        <taxon>Neoptera</taxon>
        <taxon>Paraneoptera</taxon>
        <taxon>Hemiptera</taxon>
        <taxon>Auchenorrhyncha</taxon>
        <taxon>Fulgoroidea</taxon>
        <taxon>Delphacidae</taxon>
        <taxon>Criomorphinae</taxon>
        <taxon>Laodelphax</taxon>
    </lineage>
</organism>
<comment type="caution">
    <text evidence="2">The sequence shown here is derived from an EMBL/GenBank/DDBJ whole genome shotgun (WGS) entry which is preliminary data.</text>
</comment>
<proteinExistence type="predicted"/>
<dbReference type="OrthoDB" id="191139at2759"/>
<dbReference type="InterPro" id="IPR036291">
    <property type="entry name" value="NAD(P)-bd_dom_sf"/>
</dbReference>
<protein>
    <submittedName>
        <fullName evidence="2">Uncharacterized protein</fullName>
    </submittedName>
</protein>
<evidence type="ECO:0000313" key="2">
    <source>
        <dbReference type="EMBL" id="RZF37927.1"/>
    </source>
</evidence>
<dbReference type="InterPro" id="IPR002347">
    <property type="entry name" value="SDR_fam"/>
</dbReference>
<dbReference type="EMBL" id="QKKF02022863">
    <property type="protein sequence ID" value="RZF37927.1"/>
    <property type="molecule type" value="Genomic_DNA"/>
</dbReference>
<dbReference type="PANTHER" id="PTHR43157">
    <property type="entry name" value="PHOSPHATIDYLINOSITOL-GLYCAN BIOSYNTHESIS CLASS F PROTEIN-RELATED"/>
    <property type="match status" value="1"/>
</dbReference>
<dbReference type="GO" id="GO:0016491">
    <property type="term" value="F:oxidoreductase activity"/>
    <property type="evidence" value="ECO:0007669"/>
    <property type="project" value="UniProtKB-KW"/>
</dbReference>
<dbReference type="AlphaFoldDB" id="A0A482WWG8"/>
<dbReference type="PRINTS" id="PR00081">
    <property type="entry name" value="GDHRDH"/>
</dbReference>
<dbReference type="InParanoid" id="A0A482WWG8"/>
<accession>A0A482WWG8</accession>
<evidence type="ECO:0000256" key="1">
    <source>
        <dbReference type="ARBA" id="ARBA00023002"/>
    </source>
</evidence>
<dbReference type="SUPFAM" id="SSF51735">
    <property type="entry name" value="NAD(P)-binding Rossmann-fold domains"/>
    <property type="match status" value="1"/>
</dbReference>
<keyword evidence="3" id="KW-1185">Reference proteome</keyword>
<evidence type="ECO:0000313" key="3">
    <source>
        <dbReference type="Proteomes" id="UP000291343"/>
    </source>
</evidence>
<dbReference type="Pfam" id="PF00106">
    <property type="entry name" value="adh_short"/>
    <property type="match status" value="1"/>
</dbReference>
<dbReference type="PANTHER" id="PTHR43157:SF73">
    <property type="entry name" value="WW DOMAIN-CONTAINING OXIDOREDUCTASE-LIKE PROTEIN"/>
    <property type="match status" value="1"/>
</dbReference>